<dbReference type="AlphaFoldDB" id="A0A1M7R4T0"/>
<dbReference type="STRING" id="134849.SAMN05443668_106425"/>
<sequence length="347" mass="37954">MTSLDALRGQPPSPALGTATRGRAPEGRKFYYGDTTLIGVFDAGVADLDRSRPTPYGLAPLWQATYGALRGESGNYYMPVRFNHVSMTPRLHLPVTPLGGLSADAPEALRSFYGYTTNDVVGDRWLLSSRGKPDRGFSLDVEPGKVARWVENGILDLTMVQTGSAMQMYHPDPEHDWYYLATVCEISGHVLGDPVVGAGGWELAWSNGSLDWRELPVPRRCEDIWMIYVTHYADGGVEGAALYANAQGTGVGKLTTDGTSAALRGLRSEVDLDADRTPARVRWSDGARTWEWTAENPASLTSPRNPSYIWMFGSCRELGSDREIVSSYGYAEVLPRVVGRDETEGPA</sequence>
<protein>
    <submittedName>
        <fullName evidence="2">Uncharacterized protein</fullName>
    </submittedName>
</protein>
<gene>
    <name evidence="2" type="ORF">SAMN05443668_106425</name>
</gene>
<reference evidence="2 3" key="1">
    <citation type="submission" date="2016-11" db="EMBL/GenBank/DDBJ databases">
        <authorList>
            <person name="Jaros S."/>
            <person name="Januszkiewicz K."/>
            <person name="Wedrychowicz H."/>
        </authorList>
    </citation>
    <scope>NUCLEOTIDE SEQUENCE [LARGE SCALE GENOMIC DNA]</scope>
    <source>
        <strain evidence="2 3">DSM 46144</strain>
    </source>
</reference>
<proteinExistence type="predicted"/>
<evidence type="ECO:0000256" key="1">
    <source>
        <dbReference type="SAM" id="MobiDB-lite"/>
    </source>
</evidence>
<dbReference type="Proteomes" id="UP000184440">
    <property type="component" value="Unassembled WGS sequence"/>
</dbReference>
<name>A0A1M7R4T0_9ACTN</name>
<feature type="region of interest" description="Disordered" evidence="1">
    <location>
        <begin position="1"/>
        <end position="22"/>
    </location>
</feature>
<organism evidence="2 3">
    <name type="scientific">Cryptosporangium aurantiacum</name>
    <dbReference type="NCBI Taxonomy" id="134849"/>
    <lineage>
        <taxon>Bacteria</taxon>
        <taxon>Bacillati</taxon>
        <taxon>Actinomycetota</taxon>
        <taxon>Actinomycetes</taxon>
        <taxon>Cryptosporangiales</taxon>
        <taxon>Cryptosporangiaceae</taxon>
        <taxon>Cryptosporangium</taxon>
    </lineage>
</organism>
<accession>A0A1M7R4T0</accession>
<keyword evidence="3" id="KW-1185">Reference proteome</keyword>
<dbReference type="EMBL" id="FRCS01000006">
    <property type="protein sequence ID" value="SHN40083.1"/>
    <property type="molecule type" value="Genomic_DNA"/>
</dbReference>
<evidence type="ECO:0000313" key="3">
    <source>
        <dbReference type="Proteomes" id="UP000184440"/>
    </source>
</evidence>
<evidence type="ECO:0000313" key="2">
    <source>
        <dbReference type="EMBL" id="SHN40083.1"/>
    </source>
</evidence>